<gene>
    <name evidence="1" type="ORF">ACFP3T_12265</name>
</gene>
<protein>
    <submittedName>
        <fullName evidence="1">HAD family hydrolase</fullName>
    </submittedName>
</protein>
<dbReference type="InterPro" id="IPR041492">
    <property type="entry name" value="HAD_2"/>
</dbReference>
<dbReference type="CDD" id="cd07523">
    <property type="entry name" value="HAD_YsbA-like"/>
    <property type="match status" value="1"/>
</dbReference>
<dbReference type="InterPro" id="IPR023214">
    <property type="entry name" value="HAD_sf"/>
</dbReference>
<keyword evidence="1" id="KW-0378">Hydrolase</keyword>
<keyword evidence="2" id="KW-1185">Reference proteome</keyword>
<dbReference type="Pfam" id="PF13419">
    <property type="entry name" value="HAD_2"/>
    <property type="match status" value="1"/>
</dbReference>
<dbReference type="InterPro" id="IPR006439">
    <property type="entry name" value="HAD-SF_hydro_IA"/>
</dbReference>
<dbReference type="RefSeq" id="WP_137640074.1">
    <property type="nucleotide sequence ID" value="NZ_BJDK01000013.1"/>
</dbReference>
<dbReference type="SFLD" id="SFLDG01129">
    <property type="entry name" value="C1.5:_HAD__Beta-PGM__Phosphata"/>
    <property type="match status" value="1"/>
</dbReference>
<evidence type="ECO:0000313" key="1">
    <source>
        <dbReference type="EMBL" id="MFC6165448.1"/>
    </source>
</evidence>
<proteinExistence type="predicted"/>
<evidence type="ECO:0000313" key="2">
    <source>
        <dbReference type="Proteomes" id="UP001596253"/>
    </source>
</evidence>
<name>A0ABW1R6B0_9LACO</name>
<dbReference type="GO" id="GO:0016787">
    <property type="term" value="F:hydrolase activity"/>
    <property type="evidence" value="ECO:0007669"/>
    <property type="project" value="UniProtKB-KW"/>
</dbReference>
<accession>A0ABW1R6B0</accession>
<sequence>MKREFIWDFDGTLLNTYPAMVQAFVQAVADLGGEVTPVEAYQIMRQQSVGVAERTIAQRYGWDWHQIRTGYQKSEPKLQSQPQAFAGAATVLAKIKAVGGHNYLMTHRNDDALRYLAQAGLEPYFDDFVTAAQPFPRKPNPAALNYLLTKHQVDRPRAVMVGDRNLDIDAGHNAQIAGFLFDYDQLVTVTSHPEVEVTSLTALLPLIG</sequence>
<dbReference type="Gene3D" id="1.10.150.240">
    <property type="entry name" value="Putative phosphatase, domain 2"/>
    <property type="match status" value="1"/>
</dbReference>
<dbReference type="NCBIfam" id="TIGR01549">
    <property type="entry name" value="HAD-SF-IA-v1"/>
    <property type="match status" value="1"/>
</dbReference>
<dbReference type="InterPro" id="IPR036412">
    <property type="entry name" value="HAD-like_sf"/>
</dbReference>
<dbReference type="Gene3D" id="3.40.50.1000">
    <property type="entry name" value="HAD superfamily/HAD-like"/>
    <property type="match status" value="1"/>
</dbReference>
<dbReference type="InterPro" id="IPR023198">
    <property type="entry name" value="PGP-like_dom2"/>
</dbReference>
<dbReference type="Proteomes" id="UP001596253">
    <property type="component" value="Unassembled WGS sequence"/>
</dbReference>
<reference evidence="2" key="1">
    <citation type="journal article" date="2019" name="Int. J. Syst. Evol. Microbiol.">
        <title>The Global Catalogue of Microorganisms (GCM) 10K type strain sequencing project: providing services to taxonomists for standard genome sequencing and annotation.</title>
        <authorList>
            <consortium name="The Broad Institute Genomics Platform"/>
            <consortium name="The Broad Institute Genome Sequencing Center for Infectious Disease"/>
            <person name="Wu L."/>
            <person name="Ma J."/>
        </authorList>
    </citation>
    <scope>NUCLEOTIDE SEQUENCE [LARGE SCALE GENOMIC DNA]</scope>
    <source>
        <strain evidence="2">CCM 8932</strain>
    </source>
</reference>
<dbReference type="PANTHER" id="PTHR43434:SF25">
    <property type="entry name" value="PHOSPHOGLYCOLATE PHOSPHATASE"/>
    <property type="match status" value="1"/>
</dbReference>
<dbReference type="EMBL" id="JBHSSD010000051">
    <property type="protein sequence ID" value="MFC6165448.1"/>
    <property type="molecule type" value="Genomic_DNA"/>
</dbReference>
<dbReference type="SUPFAM" id="SSF56784">
    <property type="entry name" value="HAD-like"/>
    <property type="match status" value="1"/>
</dbReference>
<comment type="caution">
    <text evidence="1">The sequence shown here is derived from an EMBL/GenBank/DDBJ whole genome shotgun (WGS) entry which is preliminary data.</text>
</comment>
<dbReference type="PANTHER" id="PTHR43434">
    <property type="entry name" value="PHOSPHOGLYCOLATE PHOSPHATASE"/>
    <property type="match status" value="1"/>
</dbReference>
<dbReference type="SFLD" id="SFLDS00003">
    <property type="entry name" value="Haloacid_Dehalogenase"/>
    <property type="match status" value="1"/>
</dbReference>
<organism evidence="1 2">
    <name type="scientific">Lactiplantibacillus dongliensis</name>
    <dbReference type="NCBI Taxonomy" id="2559919"/>
    <lineage>
        <taxon>Bacteria</taxon>
        <taxon>Bacillati</taxon>
        <taxon>Bacillota</taxon>
        <taxon>Bacilli</taxon>
        <taxon>Lactobacillales</taxon>
        <taxon>Lactobacillaceae</taxon>
        <taxon>Lactiplantibacillus</taxon>
    </lineage>
</organism>
<dbReference type="InterPro" id="IPR050155">
    <property type="entry name" value="HAD-like_hydrolase_sf"/>
</dbReference>